<protein>
    <submittedName>
        <fullName evidence="2">Uncharacterized protein</fullName>
    </submittedName>
</protein>
<keyword evidence="3" id="KW-1185">Reference proteome</keyword>
<proteinExistence type="predicted"/>
<evidence type="ECO:0000256" key="1">
    <source>
        <dbReference type="SAM" id="MobiDB-lite"/>
    </source>
</evidence>
<feature type="region of interest" description="Disordered" evidence="1">
    <location>
        <begin position="52"/>
        <end position="71"/>
    </location>
</feature>
<reference evidence="2" key="1">
    <citation type="journal article" date="2022" name="bioRxiv">
        <title>Sequencing and chromosome-scale assembly of the giantPleurodeles waltlgenome.</title>
        <authorList>
            <person name="Brown T."/>
            <person name="Elewa A."/>
            <person name="Iarovenko S."/>
            <person name="Subramanian E."/>
            <person name="Araus A.J."/>
            <person name="Petzold A."/>
            <person name="Susuki M."/>
            <person name="Suzuki K.-i.T."/>
            <person name="Hayashi T."/>
            <person name="Toyoda A."/>
            <person name="Oliveira C."/>
            <person name="Osipova E."/>
            <person name="Leigh N.D."/>
            <person name="Simon A."/>
            <person name="Yun M.H."/>
        </authorList>
    </citation>
    <scope>NUCLEOTIDE SEQUENCE</scope>
    <source>
        <strain evidence="2">20211129_DDA</strain>
        <tissue evidence="2">Liver</tissue>
    </source>
</reference>
<gene>
    <name evidence="2" type="ORF">NDU88_002705</name>
</gene>
<evidence type="ECO:0000313" key="2">
    <source>
        <dbReference type="EMBL" id="KAJ1207314.1"/>
    </source>
</evidence>
<feature type="compositionally biased region" description="Gly residues" evidence="1">
    <location>
        <begin position="1"/>
        <end position="11"/>
    </location>
</feature>
<sequence length="71" mass="7859">MRSRGGEGLWGGAEPRPIVQVTGGNKTAATHRSVGNLLTHMKRHFKDRHRHTLAQEPELSKSSKEMMIALA</sequence>
<comment type="caution">
    <text evidence="2">The sequence shown here is derived from an EMBL/GenBank/DDBJ whole genome shotgun (WGS) entry which is preliminary data.</text>
</comment>
<organism evidence="2 3">
    <name type="scientific">Pleurodeles waltl</name>
    <name type="common">Iberian ribbed newt</name>
    <dbReference type="NCBI Taxonomy" id="8319"/>
    <lineage>
        <taxon>Eukaryota</taxon>
        <taxon>Metazoa</taxon>
        <taxon>Chordata</taxon>
        <taxon>Craniata</taxon>
        <taxon>Vertebrata</taxon>
        <taxon>Euteleostomi</taxon>
        <taxon>Amphibia</taxon>
        <taxon>Batrachia</taxon>
        <taxon>Caudata</taxon>
        <taxon>Salamandroidea</taxon>
        <taxon>Salamandridae</taxon>
        <taxon>Pleurodelinae</taxon>
        <taxon>Pleurodeles</taxon>
    </lineage>
</organism>
<accession>A0AAV7W2L6</accession>
<name>A0AAV7W2L6_PLEWA</name>
<evidence type="ECO:0000313" key="3">
    <source>
        <dbReference type="Proteomes" id="UP001066276"/>
    </source>
</evidence>
<dbReference type="EMBL" id="JANPWB010000002">
    <property type="protein sequence ID" value="KAJ1207314.1"/>
    <property type="molecule type" value="Genomic_DNA"/>
</dbReference>
<dbReference type="Proteomes" id="UP001066276">
    <property type="component" value="Chromosome 1_2"/>
</dbReference>
<feature type="region of interest" description="Disordered" evidence="1">
    <location>
        <begin position="1"/>
        <end position="20"/>
    </location>
</feature>
<dbReference type="AlphaFoldDB" id="A0AAV7W2L6"/>